<keyword evidence="3 9" id="KW-0808">Transferase</keyword>
<evidence type="ECO:0000256" key="6">
    <source>
        <dbReference type="ARBA" id="ARBA00023136"/>
    </source>
</evidence>
<evidence type="ECO:0000256" key="5">
    <source>
        <dbReference type="ARBA" id="ARBA00022989"/>
    </source>
</evidence>
<dbReference type="Pfam" id="PF02397">
    <property type="entry name" value="Bac_transf"/>
    <property type="match status" value="1"/>
</dbReference>
<organism evidence="9 10">
    <name type="scientific">Flavobacterium noncentrifugens</name>
    <dbReference type="NCBI Taxonomy" id="1128970"/>
    <lineage>
        <taxon>Bacteria</taxon>
        <taxon>Pseudomonadati</taxon>
        <taxon>Bacteroidota</taxon>
        <taxon>Flavobacteriia</taxon>
        <taxon>Flavobacteriales</taxon>
        <taxon>Flavobacteriaceae</taxon>
        <taxon>Flavobacterium</taxon>
    </lineage>
</organism>
<keyword evidence="6 7" id="KW-0472">Membrane</keyword>
<evidence type="ECO:0000256" key="1">
    <source>
        <dbReference type="ARBA" id="ARBA00004141"/>
    </source>
</evidence>
<accession>A0A1G8VDG6</accession>
<feature type="transmembrane region" description="Helical" evidence="7">
    <location>
        <begin position="83"/>
        <end position="101"/>
    </location>
</feature>
<dbReference type="AlphaFoldDB" id="A0A1G8VDG6"/>
<dbReference type="Proteomes" id="UP000199580">
    <property type="component" value="Unassembled WGS sequence"/>
</dbReference>
<comment type="subcellular location">
    <subcellularLocation>
        <location evidence="1">Membrane</location>
        <topology evidence="1">Multi-pass membrane protein</topology>
    </subcellularLocation>
</comment>
<dbReference type="GO" id="GO:0016020">
    <property type="term" value="C:membrane"/>
    <property type="evidence" value="ECO:0007669"/>
    <property type="project" value="UniProtKB-SubCell"/>
</dbReference>
<dbReference type="PANTHER" id="PTHR30576">
    <property type="entry name" value="COLANIC BIOSYNTHESIS UDP-GLUCOSE LIPID CARRIER TRANSFERASE"/>
    <property type="match status" value="1"/>
</dbReference>
<dbReference type="InterPro" id="IPR003362">
    <property type="entry name" value="Bact_transf"/>
</dbReference>
<feature type="transmembrane region" description="Helical" evidence="7">
    <location>
        <begin position="16"/>
        <end position="37"/>
    </location>
</feature>
<evidence type="ECO:0000313" key="10">
    <source>
        <dbReference type="Proteomes" id="UP000199580"/>
    </source>
</evidence>
<keyword evidence="5 7" id="KW-1133">Transmembrane helix</keyword>
<dbReference type="GO" id="GO:0016780">
    <property type="term" value="F:phosphotransferase activity, for other substituted phosphate groups"/>
    <property type="evidence" value="ECO:0007669"/>
    <property type="project" value="TreeGrafter"/>
</dbReference>
<evidence type="ECO:0000256" key="4">
    <source>
        <dbReference type="ARBA" id="ARBA00022692"/>
    </source>
</evidence>
<evidence type="ECO:0000256" key="7">
    <source>
        <dbReference type="SAM" id="Phobius"/>
    </source>
</evidence>
<evidence type="ECO:0000259" key="8">
    <source>
        <dbReference type="Pfam" id="PF02397"/>
    </source>
</evidence>
<keyword evidence="10" id="KW-1185">Reference proteome</keyword>
<dbReference type="InterPro" id="IPR017475">
    <property type="entry name" value="EPS_sugar_tfrase"/>
</dbReference>
<dbReference type="PANTHER" id="PTHR30576:SF0">
    <property type="entry name" value="UNDECAPRENYL-PHOSPHATE N-ACETYLGALACTOSAMINYL 1-PHOSPHATE TRANSFERASE-RELATED"/>
    <property type="match status" value="1"/>
</dbReference>
<feature type="domain" description="Bacterial sugar transferase" evidence="8">
    <location>
        <begin position="280"/>
        <end position="461"/>
    </location>
</feature>
<feature type="transmembrane region" description="Helical" evidence="7">
    <location>
        <begin position="113"/>
        <end position="135"/>
    </location>
</feature>
<dbReference type="NCBIfam" id="TIGR03025">
    <property type="entry name" value="EPS_sugtrans"/>
    <property type="match status" value="1"/>
</dbReference>
<keyword evidence="4 7" id="KW-0812">Transmembrane</keyword>
<comment type="similarity">
    <text evidence="2">Belongs to the bacterial sugar transferase family.</text>
</comment>
<feature type="transmembrane region" description="Helical" evidence="7">
    <location>
        <begin position="284"/>
        <end position="307"/>
    </location>
</feature>
<proteinExistence type="inferred from homology"/>
<protein>
    <submittedName>
        <fullName evidence="9">Exopolysaccharide biosynthesis polyprenyl glycosylphosphotransferase</fullName>
    </submittedName>
</protein>
<dbReference type="STRING" id="1128970.SAMN04487935_1263"/>
<gene>
    <name evidence="9" type="ORF">SAMN04487935_1263</name>
</gene>
<dbReference type="OrthoDB" id="9808602at2"/>
<sequence length="466" mass="54284">MIDNKKIHFEISERKILLRIFDVLSVLLVLYLIGVVFDFKYFNISTNNFYWTIVLGLYINIIGTVFEMYNLQVASNQFQVIKSTILTTSVTVLIYLLTPIYTPQLPSNRIQILFFFLAILSALFLWRLFYVHFLASDRFIKKVILICDREQVEELVLGLESVDPHYKVMGYVNSDSVQNTPMNLQNDFISNINIDKLEEFVLHNSVSEIVIASQKTDGITVNLYNQLIHLLEKGFIIREYTQVYENITQRIPVQYVARDFYRYFPFSRSNQNHLYLLVTRILEIIFSLSGLAIGLVLLPLIIIGNLLGNRGRLFYTQERIGKNGEVFKILKFRTMVKNAEANGAVFTTINDSRITLFGKFLRKTRIDEFPQFINILKGDMGVIGPRPERPVFVNEIAEVMPFYETRHVIKPGLTGWAQVNYSYGETIDDSLIKLQYDLYYIKHRSIFLDVNIVFKTFSTVLFYRGQ</sequence>
<dbReference type="EMBL" id="FNEZ01000002">
    <property type="protein sequence ID" value="SDJ63170.1"/>
    <property type="molecule type" value="Genomic_DNA"/>
</dbReference>
<name>A0A1G8VDG6_9FLAO</name>
<evidence type="ECO:0000256" key="2">
    <source>
        <dbReference type="ARBA" id="ARBA00006464"/>
    </source>
</evidence>
<evidence type="ECO:0000256" key="3">
    <source>
        <dbReference type="ARBA" id="ARBA00022679"/>
    </source>
</evidence>
<reference evidence="9 10" key="1">
    <citation type="submission" date="2016-10" db="EMBL/GenBank/DDBJ databases">
        <authorList>
            <person name="de Groot N.N."/>
        </authorList>
    </citation>
    <scope>NUCLEOTIDE SEQUENCE [LARGE SCALE GENOMIC DNA]</scope>
    <source>
        <strain evidence="9 10">CGMCC 1.10076</strain>
    </source>
</reference>
<evidence type="ECO:0000313" key="9">
    <source>
        <dbReference type="EMBL" id="SDJ63170.1"/>
    </source>
</evidence>
<dbReference type="RefSeq" id="WP_091392886.1">
    <property type="nucleotide sequence ID" value="NZ_BKAI01000003.1"/>
</dbReference>
<feature type="transmembrane region" description="Helical" evidence="7">
    <location>
        <begin position="49"/>
        <end position="71"/>
    </location>
</feature>